<reference evidence="2" key="1">
    <citation type="submission" date="2021-02" db="EMBL/GenBank/DDBJ databases">
        <authorList>
            <person name="Bekaert M."/>
        </authorList>
    </citation>
    <scope>NUCLEOTIDE SEQUENCE</scope>
    <source>
        <strain evidence="2">IoA-00</strain>
    </source>
</reference>
<organism evidence="2 3">
    <name type="scientific">Lepeophtheirus salmonis</name>
    <name type="common">Salmon louse</name>
    <name type="synonym">Caligus salmonis</name>
    <dbReference type="NCBI Taxonomy" id="72036"/>
    <lineage>
        <taxon>Eukaryota</taxon>
        <taxon>Metazoa</taxon>
        <taxon>Ecdysozoa</taxon>
        <taxon>Arthropoda</taxon>
        <taxon>Crustacea</taxon>
        <taxon>Multicrustacea</taxon>
        <taxon>Hexanauplia</taxon>
        <taxon>Copepoda</taxon>
        <taxon>Siphonostomatoida</taxon>
        <taxon>Caligidae</taxon>
        <taxon>Lepeophtheirus</taxon>
    </lineage>
</organism>
<name>A0A7R8CCU9_LEPSM</name>
<evidence type="ECO:0000313" key="2">
    <source>
        <dbReference type="EMBL" id="CAF2774869.1"/>
    </source>
</evidence>
<keyword evidence="3" id="KW-1185">Reference proteome</keyword>
<dbReference type="EMBL" id="HG994580">
    <property type="protein sequence ID" value="CAF2774869.1"/>
    <property type="molecule type" value="Genomic_DNA"/>
</dbReference>
<feature type="compositionally biased region" description="Polar residues" evidence="1">
    <location>
        <begin position="41"/>
        <end position="56"/>
    </location>
</feature>
<feature type="compositionally biased region" description="Polar residues" evidence="1">
    <location>
        <begin position="183"/>
        <end position="198"/>
    </location>
</feature>
<proteinExistence type="predicted"/>
<feature type="region of interest" description="Disordered" evidence="1">
    <location>
        <begin position="25"/>
        <end position="280"/>
    </location>
</feature>
<evidence type="ECO:0000256" key="1">
    <source>
        <dbReference type="SAM" id="MobiDB-lite"/>
    </source>
</evidence>
<dbReference type="AlphaFoldDB" id="A0A7R8CCU9"/>
<feature type="compositionally biased region" description="Polar residues" evidence="1">
    <location>
        <begin position="86"/>
        <end position="97"/>
    </location>
</feature>
<feature type="compositionally biased region" description="Basic and acidic residues" evidence="1">
    <location>
        <begin position="98"/>
        <end position="113"/>
    </location>
</feature>
<feature type="compositionally biased region" description="Basic and acidic residues" evidence="1">
    <location>
        <begin position="64"/>
        <end position="73"/>
    </location>
</feature>
<feature type="compositionally biased region" description="Polar residues" evidence="1">
    <location>
        <begin position="208"/>
        <end position="229"/>
    </location>
</feature>
<sequence>MTDAEIEEATERARKAKPIILLDREDAKPLETDDSEIGRNSLRSSKSGVNEPTPSWIQDDEEIDHLSVKKEPNNETNVNAHVNNEIQSSQNDVTNPSDSDKEIHSNNDEKNSDTIEGGGSGDGDGGDSDAASFPKLSSDDPSNNIDDVCLNTPMPCVPEEDDHQDPPSSILAPEEEEEKELIKTSTNASQEEILTPITTGGDPFGSMDTPSQNNEHSDNNNPLYNQHESTNGEEEGRKKSDDNKDDNEISQSEPPPPPVDSTSVDELLRPGEDEEKKKKKLCDDTLWFVPTRSQDPKDAFLGQSRLYFIPGEALSPHGLHHEDPEKFTENFEDYLKFMESKKKKRYGRF</sequence>
<feature type="compositionally biased region" description="Basic and acidic residues" evidence="1">
    <location>
        <begin position="266"/>
        <end position="276"/>
    </location>
</feature>
<dbReference type="OrthoDB" id="10672858at2759"/>
<evidence type="ECO:0000313" key="3">
    <source>
        <dbReference type="Proteomes" id="UP000675881"/>
    </source>
</evidence>
<dbReference type="Proteomes" id="UP000675881">
    <property type="component" value="Chromosome 1"/>
</dbReference>
<feature type="compositionally biased region" description="Low complexity" evidence="1">
    <location>
        <begin position="74"/>
        <end position="85"/>
    </location>
</feature>
<gene>
    <name evidence="2" type="ORF">LSAA_2195</name>
</gene>
<accession>A0A7R8CCU9</accession>
<protein>
    <submittedName>
        <fullName evidence="2">(salmon louse) hypothetical protein</fullName>
    </submittedName>
</protein>